<dbReference type="Pfam" id="PF03466">
    <property type="entry name" value="LysR_substrate"/>
    <property type="match status" value="1"/>
</dbReference>
<evidence type="ECO:0000259" key="6">
    <source>
        <dbReference type="PROSITE" id="PS50931"/>
    </source>
</evidence>
<comment type="similarity">
    <text evidence="1">Belongs to the LysR transcriptional regulatory family.</text>
</comment>
<evidence type="ECO:0000256" key="3">
    <source>
        <dbReference type="ARBA" id="ARBA00023125"/>
    </source>
</evidence>
<dbReference type="CDD" id="cd08411">
    <property type="entry name" value="PBP2_OxyR"/>
    <property type="match status" value="1"/>
</dbReference>
<dbReference type="PANTHER" id="PTHR30346">
    <property type="entry name" value="TRANSCRIPTIONAL DUAL REGULATOR HCAR-RELATED"/>
    <property type="match status" value="1"/>
</dbReference>
<evidence type="ECO:0000256" key="2">
    <source>
        <dbReference type="ARBA" id="ARBA00023015"/>
    </source>
</evidence>
<protein>
    <submittedName>
        <fullName evidence="7">LysR family transcriptional regulator</fullName>
    </submittedName>
</protein>
<keyword evidence="3" id="KW-0238">DNA-binding</keyword>
<dbReference type="InterPro" id="IPR036390">
    <property type="entry name" value="WH_DNA-bd_sf"/>
</dbReference>
<dbReference type="SUPFAM" id="SSF46785">
    <property type="entry name" value="Winged helix' DNA-binding domain"/>
    <property type="match status" value="1"/>
</dbReference>
<comment type="caution">
    <text evidence="7">The sequence shown here is derived from an EMBL/GenBank/DDBJ whole genome shotgun (WGS) entry which is preliminary data.</text>
</comment>
<evidence type="ECO:0000256" key="1">
    <source>
        <dbReference type="ARBA" id="ARBA00009437"/>
    </source>
</evidence>
<evidence type="ECO:0000256" key="4">
    <source>
        <dbReference type="ARBA" id="ARBA00023159"/>
    </source>
</evidence>
<dbReference type="EMBL" id="JAEPRQ010000003">
    <property type="protein sequence ID" value="MBK4216401.1"/>
    <property type="molecule type" value="Genomic_DNA"/>
</dbReference>
<dbReference type="InterPro" id="IPR005119">
    <property type="entry name" value="LysR_subst-bd"/>
</dbReference>
<keyword evidence="2" id="KW-0805">Transcription regulation</keyword>
<sequence length="304" mass="34164">MVTLQQLRYLVAVADTLNFSRAAELCHVTQPTLSMQIKELEERLSARLIERTRARVLLTPVGQEIARRARAIMAEMDDIREIARRDDPNATQAILHMGVVKTVGAYVLAVAMPSLRRSFPDLRLFVHEDPTDALIRQLSDGARDALLLPEALHRNDLESRHLMNEPLLMVLPADHELARQDSISPEDLSGQTILGMEGGRYLNTQIDRLCRDVGAIHARDYEGTTLDTLRQMVAAGMGLSLLPALYVRSEVLREQQVTARPLAARAPVRPISLVWRKGAPRSRTYSALAENLRDCLAEWSVERR</sequence>
<evidence type="ECO:0000313" key="8">
    <source>
        <dbReference type="Proteomes" id="UP000640485"/>
    </source>
</evidence>
<dbReference type="Gene3D" id="1.10.10.10">
    <property type="entry name" value="Winged helix-like DNA-binding domain superfamily/Winged helix DNA-binding domain"/>
    <property type="match status" value="1"/>
</dbReference>
<reference evidence="7" key="1">
    <citation type="submission" date="2021-01" db="EMBL/GenBank/DDBJ databases">
        <title>Paracoccus amoyensis sp. nov., isolated from the surface seawater along the coast of Xiamen Island, China.</title>
        <authorList>
            <person name="Lyu L."/>
        </authorList>
    </citation>
    <scope>NUCLEOTIDE SEQUENCE</scope>
    <source>
        <strain evidence="7">MJ17</strain>
    </source>
</reference>
<dbReference type="Gene3D" id="3.40.190.10">
    <property type="entry name" value="Periplasmic binding protein-like II"/>
    <property type="match status" value="2"/>
</dbReference>
<dbReference type="InterPro" id="IPR000847">
    <property type="entry name" value="LysR_HTH_N"/>
</dbReference>
<evidence type="ECO:0000313" key="7">
    <source>
        <dbReference type="EMBL" id="MBK4216401.1"/>
    </source>
</evidence>
<dbReference type="GO" id="GO:0003700">
    <property type="term" value="F:DNA-binding transcription factor activity"/>
    <property type="evidence" value="ECO:0007669"/>
    <property type="project" value="InterPro"/>
</dbReference>
<dbReference type="Proteomes" id="UP000640485">
    <property type="component" value="Unassembled WGS sequence"/>
</dbReference>
<keyword evidence="8" id="KW-1185">Reference proteome</keyword>
<dbReference type="FunFam" id="1.10.10.10:FF:000001">
    <property type="entry name" value="LysR family transcriptional regulator"/>
    <property type="match status" value="1"/>
</dbReference>
<keyword evidence="5" id="KW-0804">Transcription</keyword>
<organism evidence="7 8">
    <name type="scientific">Paracoccus caeni</name>
    <dbReference type="NCBI Taxonomy" id="657651"/>
    <lineage>
        <taxon>Bacteria</taxon>
        <taxon>Pseudomonadati</taxon>
        <taxon>Pseudomonadota</taxon>
        <taxon>Alphaproteobacteria</taxon>
        <taxon>Rhodobacterales</taxon>
        <taxon>Paracoccaceae</taxon>
        <taxon>Paracoccus</taxon>
    </lineage>
</organism>
<dbReference type="Pfam" id="PF00126">
    <property type="entry name" value="HTH_1"/>
    <property type="match status" value="1"/>
</dbReference>
<gene>
    <name evidence="7" type="ORF">JJJ17_10735</name>
</gene>
<feature type="domain" description="HTH lysR-type" evidence="6">
    <location>
        <begin position="2"/>
        <end position="59"/>
    </location>
</feature>
<keyword evidence="4" id="KW-0010">Activator</keyword>
<dbReference type="PRINTS" id="PR00039">
    <property type="entry name" value="HTHLYSR"/>
</dbReference>
<name>A0A934SG55_9RHOB</name>
<evidence type="ECO:0000256" key="5">
    <source>
        <dbReference type="ARBA" id="ARBA00023163"/>
    </source>
</evidence>
<dbReference type="SUPFAM" id="SSF53850">
    <property type="entry name" value="Periplasmic binding protein-like II"/>
    <property type="match status" value="1"/>
</dbReference>
<dbReference type="InterPro" id="IPR036388">
    <property type="entry name" value="WH-like_DNA-bd_sf"/>
</dbReference>
<dbReference type="GO" id="GO:0032993">
    <property type="term" value="C:protein-DNA complex"/>
    <property type="evidence" value="ECO:0007669"/>
    <property type="project" value="TreeGrafter"/>
</dbReference>
<dbReference type="PROSITE" id="PS50931">
    <property type="entry name" value="HTH_LYSR"/>
    <property type="match status" value="1"/>
</dbReference>
<accession>A0A934SG55</accession>
<dbReference type="AlphaFoldDB" id="A0A934SG55"/>
<proteinExistence type="inferred from homology"/>
<dbReference type="RefSeq" id="WP_200686219.1">
    <property type="nucleotide sequence ID" value="NZ_JAEPRQ010000003.1"/>
</dbReference>
<dbReference type="PANTHER" id="PTHR30346:SF26">
    <property type="entry name" value="HYDROGEN PEROXIDE-INDUCIBLE GENES ACTIVATOR"/>
    <property type="match status" value="1"/>
</dbReference>
<dbReference type="GO" id="GO:0003677">
    <property type="term" value="F:DNA binding"/>
    <property type="evidence" value="ECO:0007669"/>
    <property type="project" value="UniProtKB-KW"/>
</dbReference>